<evidence type="ECO:0000313" key="1">
    <source>
        <dbReference type="EMBL" id="GLH73994.1"/>
    </source>
</evidence>
<name>A0ABQ5QIZ2_9BACT</name>
<dbReference type="EMBL" id="BSDE01000005">
    <property type="protein sequence ID" value="GLH73994.1"/>
    <property type="molecule type" value="Genomic_DNA"/>
</dbReference>
<dbReference type="Proteomes" id="UP001165069">
    <property type="component" value="Unassembled WGS sequence"/>
</dbReference>
<sequence>MSQPLPTPETCAAITEAVLANPLDPGAEAEAHMQICRACSEARVAYLAQEEAPEPLAPAGYYDRLPERVLRKLPARPRLHQRLRPFTWAAAAALLVAVGASSFWAGRANRAPLVEANLKPASEAQELVTETPFQDHEDADNEDAVTQLTALSDEDANAVIRTLANQAAHPAVAP</sequence>
<reference evidence="1 2" key="1">
    <citation type="journal article" date="2023" name="Antonie Van Leeuwenhoek">
        <title>Mesoterricola silvestris gen. nov., sp. nov., Mesoterricola sediminis sp. nov., Geothrix oryzae sp. nov., Geothrix edaphica sp. nov., Geothrix rubra sp. nov., and Geothrix limicola sp. nov., six novel members of Acidobacteriota isolated from soils.</title>
        <authorList>
            <person name="Itoh H."/>
            <person name="Sugisawa Y."/>
            <person name="Mise K."/>
            <person name="Xu Z."/>
            <person name="Kuniyasu M."/>
            <person name="Ushijima N."/>
            <person name="Kawano K."/>
            <person name="Kobayashi E."/>
            <person name="Shiratori Y."/>
            <person name="Masuda Y."/>
            <person name="Senoo K."/>
        </authorList>
    </citation>
    <scope>NUCLEOTIDE SEQUENCE [LARGE SCALE GENOMIC DNA]</scope>
    <source>
        <strain evidence="1 2">Red804</strain>
    </source>
</reference>
<evidence type="ECO:0008006" key="3">
    <source>
        <dbReference type="Google" id="ProtNLM"/>
    </source>
</evidence>
<proteinExistence type="predicted"/>
<evidence type="ECO:0000313" key="2">
    <source>
        <dbReference type="Proteomes" id="UP001165069"/>
    </source>
</evidence>
<protein>
    <recommendedName>
        <fullName evidence="3">Zinc-finger domain-containing protein</fullName>
    </recommendedName>
</protein>
<organism evidence="1 2">
    <name type="scientific">Geothrix limicola</name>
    <dbReference type="NCBI Taxonomy" id="2927978"/>
    <lineage>
        <taxon>Bacteria</taxon>
        <taxon>Pseudomonadati</taxon>
        <taxon>Acidobacteriota</taxon>
        <taxon>Holophagae</taxon>
        <taxon>Holophagales</taxon>
        <taxon>Holophagaceae</taxon>
        <taxon>Geothrix</taxon>
    </lineage>
</organism>
<gene>
    <name evidence="1" type="ORF">GETHLI_24960</name>
</gene>
<accession>A0ABQ5QIZ2</accession>
<dbReference type="RefSeq" id="WP_285575792.1">
    <property type="nucleotide sequence ID" value="NZ_BSDE01000005.1"/>
</dbReference>
<comment type="caution">
    <text evidence="1">The sequence shown here is derived from an EMBL/GenBank/DDBJ whole genome shotgun (WGS) entry which is preliminary data.</text>
</comment>
<keyword evidence="2" id="KW-1185">Reference proteome</keyword>